<dbReference type="Proteomes" id="UP000308267">
    <property type="component" value="Unassembled WGS sequence"/>
</dbReference>
<protein>
    <submittedName>
        <fullName evidence="1">Uncharacterized protein</fullName>
    </submittedName>
</protein>
<comment type="caution">
    <text evidence="1">The sequence shown here is derived from an EMBL/GenBank/DDBJ whole genome shotgun (WGS) entry which is preliminary data.</text>
</comment>
<organism evidence="1 2">
    <name type="scientific">Opisthorchis felineus</name>
    <dbReference type="NCBI Taxonomy" id="147828"/>
    <lineage>
        <taxon>Eukaryota</taxon>
        <taxon>Metazoa</taxon>
        <taxon>Spiralia</taxon>
        <taxon>Lophotrochozoa</taxon>
        <taxon>Platyhelminthes</taxon>
        <taxon>Trematoda</taxon>
        <taxon>Digenea</taxon>
        <taxon>Opisthorchiida</taxon>
        <taxon>Opisthorchiata</taxon>
        <taxon>Opisthorchiidae</taxon>
        <taxon>Opisthorchis</taxon>
    </lineage>
</organism>
<dbReference type="EMBL" id="SJOL01012367">
    <property type="protein sequence ID" value="TGZ45845.1"/>
    <property type="molecule type" value="Genomic_DNA"/>
</dbReference>
<sequence length="50" mass="5919">MTGTNFWRSYRWTPGSTWHHIRDYLPSQLTSSVRQTSRETGTCGMLGQRW</sequence>
<gene>
    <name evidence="1" type="ORF">CRM22_011163</name>
</gene>
<keyword evidence="2" id="KW-1185">Reference proteome</keyword>
<evidence type="ECO:0000313" key="1">
    <source>
        <dbReference type="EMBL" id="TGZ45845.1"/>
    </source>
</evidence>
<name>A0A4S2K915_OPIFE</name>
<evidence type="ECO:0000313" key="2">
    <source>
        <dbReference type="Proteomes" id="UP000308267"/>
    </source>
</evidence>
<feature type="non-terminal residue" evidence="1">
    <location>
        <position position="50"/>
    </location>
</feature>
<dbReference type="AlphaFoldDB" id="A0A4S2K915"/>
<reference evidence="1 2" key="1">
    <citation type="journal article" date="2019" name="BMC Genomics">
        <title>New insights from Opisthorchis felineus genome: update on genomics of the epidemiologically important liver flukes.</title>
        <authorList>
            <person name="Ershov N.I."/>
            <person name="Mordvinov V.A."/>
            <person name="Prokhortchouk E.B."/>
            <person name="Pakharukova M.Y."/>
            <person name="Gunbin K.V."/>
            <person name="Ustyantsev K."/>
            <person name="Genaev M.A."/>
            <person name="Blinov A.G."/>
            <person name="Mazur A."/>
            <person name="Boulygina E."/>
            <person name="Tsygankova S."/>
            <person name="Khrameeva E."/>
            <person name="Chekanov N."/>
            <person name="Fan G."/>
            <person name="Xiao A."/>
            <person name="Zhang H."/>
            <person name="Xu X."/>
            <person name="Yang H."/>
            <person name="Solovyev V."/>
            <person name="Lee S.M."/>
            <person name="Liu X."/>
            <person name="Afonnikov D.A."/>
            <person name="Skryabin K.G."/>
        </authorList>
    </citation>
    <scope>NUCLEOTIDE SEQUENCE [LARGE SCALE GENOMIC DNA]</scope>
    <source>
        <strain evidence="1">AK-0245</strain>
        <tissue evidence="1">Whole organism</tissue>
    </source>
</reference>
<proteinExistence type="predicted"/>
<accession>A0A4S2K915</accession>